<dbReference type="OrthoDB" id="5967843at2759"/>
<reference evidence="5 6" key="1">
    <citation type="journal article" date="2012" name="Proc. Natl. Acad. Sci. U.S.A.">
        <title>Comparative genomics of Ceriporiopsis subvermispora and Phanerochaete chrysosporium provide insight into selective ligninolysis.</title>
        <authorList>
            <person name="Fernandez-Fueyo E."/>
            <person name="Ruiz-Duenas F.J."/>
            <person name="Ferreira P."/>
            <person name="Floudas D."/>
            <person name="Hibbett D.S."/>
            <person name="Canessa P."/>
            <person name="Larrondo L.F."/>
            <person name="James T.Y."/>
            <person name="Seelenfreund D."/>
            <person name="Lobos S."/>
            <person name="Polanco R."/>
            <person name="Tello M."/>
            <person name="Honda Y."/>
            <person name="Watanabe T."/>
            <person name="Watanabe T."/>
            <person name="Ryu J.S."/>
            <person name="Kubicek C.P."/>
            <person name="Schmoll M."/>
            <person name="Gaskell J."/>
            <person name="Hammel K.E."/>
            <person name="St John F.J."/>
            <person name="Vanden Wymelenberg A."/>
            <person name="Sabat G."/>
            <person name="Splinter BonDurant S."/>
            <person name="Syed K."/>
            <person name="Yadav J.S."/>
            <person name="Doddapaneni H."/>
            <person name="Subramanian V."/>
            <person name="Lavin J.L."/>
            <person name="Oguiza J.A."/>
            <person name="Perez G."/>
            <person name="Pisabarro A.G."/>
            <person name="Ramirez L."/>
            <person name="Santoyo F."/>
            <person name="Master E."/>
            <person name="Coutinho P.M."/>
            <person name="Henrissat B."/>
            <person name="Lombard V."/>
            <person name="Magnuson J.K."/>
            <person name="Kuees U."/>
            <person name="Hori C."/>
            <person name="Igarashi K."/>
            <person name="Samejima M."/>
            <person name="Held B.W."/>
            <person name="Barry K.W."/>
            <person name="LaButti K.M."/>
            <person name="Lapidus A."/>
            <person name="Lindquist E.A."/>
            <person name="Lucas S.M."/>
            <person name="Riley R."/>
            <person name="Salamov A.A."/>
            <person name="Hoffmeister D."/>
            <person name="Schwenk D."/>
            <person name="Hadar Y."/>
            <person name="Yarden O."/>
            <person name="de Vries R.P."/>
            <person name="Wiebenga A."/>
            <person name="Stenlid J."/>
            <person name="Eastwood D."/>
            <person name="Grigoriev I.V."/>
            <person name="Berka R.M."/>
            <person name="Blanchette R.A."/>
            <person name="Kersten P."/>
            <person name="Martinez A.T."/>
            <person name="Vicuna R."/>
            <person name="Cullen D."/>
        </authorList>
    </citation>
    <scope>NUCLEOTIDE SEQUENCE [LARGE SCALE GENOMIC DNA]</scope>
    <source>
        <strain evidence="5 6">B</strain>
    </source>
</reference>
<dbReference type="InterPro" id="IPR056884">
    <property type="entry name" value="NPHP3-like_N"/>
</dbReference>
<dbReference type="InterPro" id="IPR027417">
    <property type="entry name" value="P-loop_NTPase"/>
</dbReference>
<dbReference type="AlphaFoldDB" id="M2QV61"/>
<feature type="coiled-coil region" evidence="2">
    <location>
        <begin position="66"/>
        <end position="93"/>
    </location>
</feature>
<evidence type="ECO:0000313" key="5">
    <source>
        <dbReference type="EMBL" id="EMD35945.1"/>
    </source>
</evidence>
<evidence type="ECO:0000256" key="1">
    <source>
        <dbReference type="ARBA" id="ARBA00022737"/>
    </source>
</evidence>
<dbReference type="HOGENOM" id="CLU_000288_6_14_1"/>
<gene>
    <name evidence="5" type="ORF">CERSUDRAFT_115893</name>
</gene>
<dbReference type="CDD" id="cd21037">
    <property type="entry name" value="MLKL_NTD"/>
    <property type="match status" value="1"/>
</dbReference>
<name>M2QV61_CERS8</name>
<feature type="domain" description="NACHT" evidence="4">
    <location>
        <begin position="288"/>
        <end position="435"/>
    </location>
</feature>
<dbReference type="Gene3D" id="3.40.50.300">
    <property type="entry name" value="P-loop containing nucleotide triphosphate hydrolases"/>
    <property type="match status" value="1"/>
</dbReference>
<feature type="region of interest" description="Disordered" evidence="3">
    <location>
        <begin position="228"/>
        <end position="261"/>
    </location>
</feature>
<evidence type="ECO:0000313" key="6">
    <source>
        <dbReference type="Proteomes" id="UP000016930"/>
    </source>
</evidence>
<dbReference type="Pfam" id="PF24883">
    <property type="entry name" value="NPHP3_N"/>
    <property type="match status" value="1"/>
</dbReference>
<dbReference type="Proteomes" id="UP000016930">
    <property type="component" value="Unassembled WGS sequence"/>
</dbReference>
<organism evidence="5 6">
    <name type="scientific">Ceriporiopsis subvermispora (strain B)</name>
    <name type="common">White-rot fungus</name>
    <name type="synonym">Gelatoporia subvermispora</name>
    <dbReference type="NCBI Taxonomy" id="914234"/>
    <lineage>
        <taxon>Eukaryota</taxon>
        <taxon>Fungi</taxon>
        <taxon>Dikarya</taxon>
        <taxon>Basidiomycota</taxon>
        <taxon>Agaricomycotina</taxon>
        <taxon>Agaricomycetes</taxon>
        <taxon>Polyporales</taxon>
        <taxon>Gelatoporiaceae</taxon>
        <taxon>Gelatoporia</taxon>
    </lineage>
</organism>
<protein>
    <recommendedName>
        <fullName evidence="4">NACHT domain-containing protein</fullName>
    </recommendedName>
</protein>
<dbReference type="SUPFAM" id="SSF52540">
    <property type="entry name" value="P-loop containing nucleoside triphosphate hydrolases"/>
    <property type="match status" value="1"/>
</dbReference>
<sequence>MSLKSRLHLGRKRTSPVEGPVQSDNATNSEAHSDRFGDELDTVIANILELLDVTDDLLSGVSVPGLKEALTIVKSLLDRVQKTRENLEEKDDVCESIQALLKLLRSSIEAICSAEQSTSETEDQDTMKNTLNSQLLQSQIGDFVQALNKVLKLSRKLDHSNFLSAAWHAKTDASVLERMHKKIDEARDQFIVRGELNKARLLSEQLNEAQKTRQDAERHHIENRLRELQRLEEEKREKENKILSGLTPAPASHRSDNTSEKARLEPGTRIIILNDLVTWATQTDIEHRVFVLHGGAGMGKSSIAHQLTRQLAEDYIVASFFFNRGNSDCNDAHRLFPTLAHQLASCNENLRAYIVEAVETYLSKGSSQVLSYQAHDLLESPLKQFLPSPSLIFFAIDGIDECTNSPTYTVPDVLRLLCDLAHQIPTIRILIATRPEGYIMDSLRFDDEDERGCTVQFCDLQQQPNVDADIRFFIDAELKRCAAGRKLPLLLARPDAADTLTRLSDGLFVYASTVTRALTQDRYYAVELFDKLLVSHESLGGTGIYARLDALYNHILDNAFSEIRTDATRVVHTQHVLAWLALVQQNFTVANLQAVGIPEHATSYVIDRLRSVLEVEDEITPTTVLKASHASFPQYLVDATRCHNSTFAVVPSFGHALIACSLLNLLSRDEPVSWAGNKAEQLVRGAATYVQWPPTSDYLSSNEQSNHSENFEEHEGIWPEQPSFDLWAYANRSWIDHITPARLSEPLNEALALFCKTRLRDWIVCVRPWGHPYAEYSAVDVIERVRDWYERQEGRDENILTFINNIVIARRQELANEKKRRFRRYLQSLWNPAPRTSTSKRPYTFRIPHWKKHPRGEAKLKPLPTILEE</sequence>
<dbReference type="PROSITE" id="PS50837">
    <property type="entry name" value="NACHT"/>
    <property type="match status" value="1"/>
</dbReference>
<accession>M2QV61</accession>
<dbReference type="InterPro" id="IPR007111">
    <property type="entry name" value="NACHT_NTPase"/>
</dbReference>
<dbReference type="EMBL" id="KB445799">
    <property type="protein sequence ID" value="EMD35945.1"/>
    <property type="molecule type" value="Genomic_DNA"/>
</dbReference>
<keyword evidence="6" id="KW-1185">Reference proteome</keyword>
<dbReference type="PANTHER" id="PTHR10039">
    <property type="entry name" value="AMELOGENIN"/>
    <property type="match status" value="1"/>
</dbReference>
<keyword evidence="2" id="KW-0175">Coiled coil</keyword>
<feature type="region of interest" description="Disordered" evidence="3">
    <location>
        <begin position="1"/>
        <end position="34"/>
    </location>
</feature>
<proteinExistence type="predicted"/>
<feature type="compositionally biased region" description="Basic residues" evidence="3">
    <location>
        <begin position="1"/>
        <end position="14"/>
    </location>
</feature>
<evidence type="ECO:0000256" key="2">
    <source>
        <dbReference type="SAM" id="Coils"/>
    </source>
</evidence>
<dbReference type="InterPro" id="IPR059179">
    <property type="entry name" value="MLKL-like_MCAfunc"/>
</dbReference>
<evidence type="ECO:0000256" key="3">
    <source>
        <dbReference type="SAM" id="MobiDB-lite"/>
    </source>
</evidence>
<feature type="compositionally biased region" description="Basic and acidic residues" evidence="3">
    <location>
        <begin position="228"/>
        <end position="241"/>
    </location>
</feature>
<evidence type="ECO:0000259" key="4">
    <source>
        <dbReference type="PROSITE" id="PS50837"/>
    </source>
</evidence>
<keyword evidence="1" id="KW-0677">Repeat</keyword>